<proteinExistence type="predicted"/>
<accession>A0A923S326</accession>
<keyword evidence="5" id="KW-1185">Reference proteome</keyword>
<keyword evidence="2" id="KW-1133">Transmembrane helix</keyword>
<evidence type="ECO:0000313" key="5">
    <source>
        <dbReference type="Proteomes" id="UP000596827"/>
    </source>
</evidence>
<evidence type="ECO:0000313" key="4">
    <source>
        <dbReference type="EMBL" id="MBC5765398.1"/>
    </source>
</evidence>
<protein>
    <submittedName>
        <fullName evidence="4">DUF883 family protein</fullName>
    </submittedName>
</protein>
<name>A0A923S326_9BURK</name>
<organism evidence="4 5">
    <name type="scientific">Ramlibacter albus</name>
    <dbReference type="NCBI Taxonomy" id="2079448"/>
    <lineage>
        <taxon>Bacteria</taxon>
        <taxon>Pseudomonadati</taxon>
        <taxon>Pseudomonadota</taxon>
        <taxon>Betaproteobacteria</taxon>
        <taxon>Burkholderiales</taxon>
        <taxon>Comamonadaceae</taxon>
        <taxon>Ramlibacter</taxon>
    </lineage>
</organism>
<reference evidence="4" key="1">
    <citation type="submission" date="2020-08" db="EMBL/GenBank/DDBJ databases">
        <title>Ramlibacter sp. GTP1 16S ribosomal RNA gene genome sequencing and assembly.</title>
        <authorList>
            <person name="Kang M."/>
        </authorList>
    </citation>
    <scope>NUCLEOTIDE SEQUENCE</scope>
    <source>
        <strain evidence="4">GTP1</strain>
    </source>
</reference>
<comment type="caution">
    <text evidence="4">The sequence shown here is derived from an EMBL/GenBank/DDBJ whole genome shotgun (WGS) entry which is preliminary data.</text>
</comment>
<gene>
    <name evidence="4" type="ORF">H8R02_13100</name>
</gene>
<dbReference type="Proteomes" id="UP000596827">
    <property type="component" value="Unassembled WGS sequence"/>
</dbReference>
<feature type="compositionally biased region" description="Basic and acidic residues" evidence="1">
    <location>
        <begin position="12"/>
        <end position="33"/>
    </location>
</feature>
<feature type="compositionally biased region" description="Polar residues" evidence="1">
    <location>
        <begin position="1"/>
        <end position="11"/>
    </location>
</feature>
<sequence length="102" mass="10851">MNSTPGTTSHLDNTRRMASDAMERAGERVREMRSGVSDAAQRSLGAMSESAAAAQRQLGQYAQATTRYVGEHPMKTALIAAGVGALVAGIVLALRRNRDDSF</sequence>
<feature type="domain" description="DUF883" evidence="3">
    <location>
        <begin position="65"/>
        <end position="95"/>
    </location>
</feature>
<dbReference type="AlphaFoldDB" id="A0A923S326"/>
<feature type="transmembrane region" description="Helical" evidence="2">
    <location>
        <begin position="76"/>
        <end position="94"/>
    </location>
</feature>
<dbReference type="InterPro" id="IPR043605">
    <property type="entry name" value="DUF883_C"/>
</dbReference>
<keyword evidence="2" id="KW-0812">Transmembrane</keyword>
<dbReference type="Pfam" id="PF19029">
    <property type="entry name" value="DUF883_C"/>
    <property type="match status" value="1"/>
</dbReference>
<evidence type="ECO:0000259" key="3">
    <source>
        <dbReference type="Pfam" id="PF19029"/>
    </source>
</evidence>
<dbReference type="RefSeq" id="WP_187081872.1">
    <property type="nucleotide sequence ID" value="NZ_JACORU010000004.1"/>
</dbReference>
<evidence type="ECO:0000256" key="2">
    <source>
        <dbReference type="SAM" id="Phobius"/>
    </source>
</evidence>
<dbReference type="EMBL" id="JACORU010000004">
    <property type="protein sequence ID" value="MBC5765398.1"/>
    <property type="molecule type" value="Genomic_DNA"/>
</dbReference>
<keyword evidence="2" id="KW-0472">Membrane</keyword>
<feature type="region of interest" description="Disordered" evidence="1">
    <location>
        <begin position="1"/>
        <end position="43"/>
    </location>
</feature>
<evidence type="ECO:0000256" key="1">
    <source>
        <dbReference type="SAM" id="MobiDB-lite"/>
    </source>
</evidence>